<reference evidence="1" key="2">
    <citation type="submission" date="2020-11" db="EMBL/GenBank/DDBJ databases">
        <authorList>
            <person name="McCartney M.A."/>
            <person name="Auch B."/>
            <person name="Kono T."/>
            <person name="Mallez S."/>
            <person name="Becker A."/>
            <person name="Gohl D.M."/>
            <person name="Silverstein K.A.T."/>
            <person name="Koren S."/>
            <person name="Bechman K.B."/>
            <person name="Herman A."/>
            <person name="Abrahante J.E."/>
            <person name="Garbe J."/>
        </authorList>
    </citation>
    <scope>NUCLEOTIDE SEQUENCE</scope>
    <source>
        <strain evidence="1">Duluth1</strain>
        <tissue evidence="1">Whole animal</tissue>
    </source>
</reference>
<organism evidence="1 2">
    <name type="scientific">Dreissena polymorpha</name>
    <name type="common">Zebra mussel</name>
    <name type="synonym">Mytilus polymorpha</name>
    <dbReference type="NCBI Taxonomy" id="45954"/>
    <lineage>
        <taxon>Eukaryota</taxon>
        <taxon>Metazoa</taxon>
        <taxon>Spiralia</taxon>
        <taxon>Lophotrochozoa</taxon>
        <taxon>Mollusca</taxon>
        <taxon>Bivalvia</taxon>
        <taxon>Autobranchia</taxon>
        <taxon>Heteroconchia</taxon>
        <taxon>Euheterodonta</taxon>
        <taxon>Imparidentia</taxon>
        <taxon>Neoheterodontei</taxon>
        <taxon>Myida</taxon>
        <taxon>Dreissenoidea</taxon>
        <taxon>Dreissenidae</taxon>
        <taxon>Dreissena</taxon>
    </lineage>
</organism>
<keyword evidence="2" id="KW-1185">Reference proteome</keyword>
<dbReference type="Proteomes" id="UP000828390">
    <property type="component" value="Unassembled WGS sequence"/>
</dbReference>
<dbReference type="EMBL" id="JAIWYP010000001">
    <property type="protein sequence ID" value="KAH3888252.1"/>
    <property type="molecule type" value="Genomic_DNA"/>
</dbReference>
<evidence type="ECO:0000313" key="1">
    <source>
        <dbReference type="EMBL" id="KAH3888252.1"/>
    </source>
</evidence>
<name>A0A9D4N7Q1_DREPO</name>
<reference evidence="1" key="1">
    <citation type="journal article" date="2019" name="bioRxiv">
        <title>The Genome of the Zebra Mussel, Dreissena polymorpha: A Resource for Invasive Species Research.</title>
        <authorList>
            <person name="McCartney M.A."/>
            <person name="Auch B."/>
            <person name="Kono T."/>
            <person name="Mallez S."/>
            <person name="Zhang Y."/>
            <person name="Obille A."/>
            <person name="Becker A."/>
            <person name="Abrahante J.E."/>
            <person name="Garbe J."/>
            <person name="Badalamenti J.P."/>
            <person name="Herman A."/>
            <person name="Mangelson H."/>
            <person name="Liachko I."/>
            <person name="Sullivan S."/>
            <person name="Sone E.D."/>
            <person name="Koren S."/>
            <person name="Silverstein K.A.T."/>
            <person name="Beckman K.B."/>
            <person name="Gohl D.M."/>
        </authorList>
    </citation>
    <scope>NUCLEOTIDE SEQUENCE</scope>
    <source>
        <strain evidence="1">Duluth1</strain>
        <tissue evidence="1">Whole animal</tissue>
    </source>
</reference>
<dbReference type="AlphaFoldDB" id="A0A9D4N7Q1"/>
<protein>
    <submittedName>
        <fullName evidence="1">Uncharacterized protein</fullName>
    </submittedName>
</protein>
<evidence type="ECO:0000313" key="2">
    <source>
        <dbReference type="Proteomes" id="UP000828390"/>
    </source>
</evidence>
<gene>
    <name evidence="1" type="ORF">DPMN_012284</name>
</gene>
<sequence>MPVEPRSIPVCKRRSTGENRDDAYNFLTRSHYFPVPPRLEPVNNPAEARSAPD</sequence>
<comment type="caution">
    <text evidence="1">The sequence shown here is derived from an EMBL/GenBank/DDBJ whole genome shotgun (WGS) entry which is preliminary data.</text>
</comment>
<accession>A0A9D4N7Q1</accession>
<proteinExistence type="predicted"/>